<evidence type="ECO:0000256" key="3">
    <source>
        <dbReference type="ARBA" id="ARBA00022827"/>
    </source>
</evidence>
<protein>
    <recommendedName>
        <fullName evidence="5">FAD-binding domain-containing protein</fullName>
    </recommendedName>
</protein>
<keyword evidence="4" id="KW-1133">Transmembrane helix</keyword>
<dbReference type="STRING" id="2903.R1BTQ4"/>
<keyword evidence="3" id="KW-0274">FAD</keyword>
<dbReference type="GO" id="GO:0016709">
    <property type="term" value="F:oxidoreductase activity, acting on paired donors, with incorporation or reduction of molecular oxygen, NAD(P)H as one donor, and incorporation of one atom of oxygen"/>
    <property type="evidence" value="ECO:0007669"/>
    <property type="project" value="UniProtKB-ARBA"/>
</dbReference>
<keyword evidence="2" id="KW-0285">Flavoprotein</keyword>
<dbReference type="PANTHER" id="PTHR43004">
    <property type="entry name" value="TRK SYSTEM POTASSIUM UPTAKE PROTEIN"/>
    <property type="match status" value="1"/>
</dbReference>
<keyword evidence="4" id="KW-0472">Membrane</keyword>
<evidence type="ECO:0000259" key="5">
    <source>
        <dbReference type="Pfam" id="PF01494"/>
    </source>
</evidence>
<evidence type="ECO:0000256" key="2">
    <source>
        <dbReference type="ARBA" id="ARBA00022630"/>
    </source>
</evidence>
<dbReference type="InterPro" id="IPR002938">
    <property type="entry name" value="FAD-bd"/>
</dbReference>
<reference evidence="7" key="1">
    <citation type="journal article" date="2013" name="Nature">
        <title>Pan genome of the phytoplankton Emiliania underpins its global distribution.</title>
        <authorList>
            <person name="Read B.A."/>
            <person name="Kegel J."/>
            <person name="Klute M.J."/>
            <person name="Kuo A."/>
            <person name="Lefebvre S.C."/>
            <person name="Maumus F."/>
            <person name="Mayer C."/>
            <person name="Miller J."/>
            <person name="Monier A."/>
            <person name="Salamov A."/>
            <person name="Young J."/>
            <person name="Aguilar M."/>
            <person name="Claverie J.M."/>
            <person name="Frickenhaus S."/>
            <person name="Gonzalez K."/>
            <person name="Herman E.K."/>
            <person name="Lin Y.C."/>
            <person name="Napier J."/>
            <person name="Ogata H."/>
            <person name="Sarno A.F."/>
            <person name="Shmutz J."/>
            <person name="Schroeder D."/>
            <person name="de Vargas C."/>
            <person name="Verret F."/>
            <person name="von Dassow P."/>
            <person name="Valentin K."/>
            <person name="Van de Peer Y."/>
            <person name="Wheeler G."/>
            <person name="Dacks J.B."/>
            <person name="Delwiche C.F."/>
            <person name="Dyhrman S.T."/>
            <person name="Glockner G."/>
            <person name="John U."/>
            <person name="Richards T."/>
            <person name="Worden A.Z."/>
            <person name="Zhang X."/>
            <person name="Grigoriev I.V."/>
            <person name="Allen A.E."/>
            <person name="Bidle K."/>
            <person name="Borodovsky M."/>
            <person name="Bowler C."/>
            <person name="Brownlee C."/>
            <person name="Cock J.M."/>
            <person name="Elias M."/>
            <person name="Gladyshev V.N."/>
            <person name="Groth M."/>
            <person name="Guda C."/>
            <person name="Hadaegh A."/>
            <person name="Iglesias-Rodriguez M.D."/>
            <person name="Jenkins J."/>
            <person name="Jones B.M."/>
            <person name="Lawson T."/>
            <person name="Leese F."/>
            <person name="Lindquist E."/>
            <person name="Lobanov A."/>
            <person name="Lomsadze A."/>
            <person name="Malik S.B."/>
            <person name="Marsh M.E."/>
            <person name="Mackinder L."/>
            <person name="Mock T."/>
            <person name="Mueller-Roeber B."/>
            <person name="Pagarete A."/>
            <person name="Parker M."/>
            <person name="Probert I."/>
            <person name="Quesneville H."/>
            <person name="Raines C."/>
            <person name="Rensing S.A."/>
            <person name="Riano-Pachon D.M."/>
            <person name="Richier S."/>
            <person name="Rokitta S."/>
            <person name="Shiraiwa Y."/>
            <person name="Soanes D.M."/>
            <person name="van der Giezen M."/>
            <person name="Wahlund T.M."/>
            <person name="Williams B."/>
            <person name="Wilson W."/>
            <person name="Wolfe G."/>
            <person name="Wurch L.L."/>
        </authorList>
    </citation>
    <scope>NUCLEOTIDE SEQUENCE</scope>
</reference>
<dbReference type="EnsemblProtists" id="EOD13488">
    <property type="protein sequence ID" value="EOD13488"/>
    <property type="gene ID" value="EMIHUDRAFT_212567"/>
</dbReference>
<dbReference type="KEGG" id="ehx:EMIHUDRAFT_212567"/>
<dbReference type="Gene3D" id="3.30.70.2450">
    <property type="match status" value="1"/>
</dbReference>
<organism evidence="6 7">
    <name type="scientific">Emiliania huxleyi (strain CCMP1516)</name>
    <dbReference type="NCBI Taxonomy" id="280463"/>
    <lineage>
        <taxon>Eukaryota</taxon>
        <taxon>Haptista</taxon>
        <taxon>Haptophyta</taxon>
        <taxon>Prymnesiophyceae</taxon>
        <taxon>Isochrysidales</taxon>
        <taxon>Noelaerhabdaceae</taxon>
        <taxon>Emiliania</taxon>
    </lineage>
</organism>
<dbReference type="eggNOG" id="KOG3855">
    <property type="taxonomic scope" value="Eukaryota"/>
</dbReference>
<sequence length="677" mass="74031">MGAEGTLSDPLLVQREASDAKSHLTAGNLDADVLVVGAGPVGLLTAIELTQRKVKVAIIDRWPEQEIKTKAIGVAKASLQIFPIPVARQIEKEACKPKGSRVTEVVGSESTTIIAITGSDKPAKNEYAPLYTIEQWKTERFLEKFLNGLGVQIQRPVVLKDFEQTDSCVECVLSFEGGQHVEEGQEARQMRVSYLVGCDGGASFVRKKLGFEFQGDVAKASFVSAHCRFDKQAGKEDWSDIFFGKNVPGGNPLVSGFCVSLPLNNNEHLINLDLDEEQQKGFLLDEVDAHGLRKLKELTIDDILDMFRARTGCPETTVKPENVIWIAHYRVNSRLAEHFGAGRVYLAGDACHCHSPVGGQGMNMGLQDAKNLAWKLATVIKKQASPSLLSTYEQERRGIDAVITKAVHAGTSLFSHRNPLVFFLRGRPQRVIGATISVVPDAAKTSRGWSYSGSPLAQEHWERPDLLNTLRDILRGPFKIYRRRQNLFRWSAKLGGRISAGDSIPPVMLDPDDINITADHLERHGGMQHLYDVVRSSPGWTLLIFEGSASANKESSANGLPIWSFDQLVTMGEEVQEADGGGLVDKVIVFPSSDFEAHETFSILAQCLLLVRPDLYVGLRSEPVRKGAITRYLTGIGAVGLPPASDECPPGTTVFDPLPAAIALVVLAIAISVYFFV</sequence>
<keyword evidence="4" id="KW-0812">Transmembrane</keyword>
<dbReference type="InterPro" id="IPR050641">
    <property type="entry name" value="RIFMO-like"/>
</dbReference>
<dbReference type="GO" id="GO:0071949">
    <property type="term" value="F:FAD binding"/>
    <property type="evidence" value="ECO:0007669"/>
    <property type="project" value="InterPro"/>
</dbReference>
<dbReference type="SUPFAM" id="SSF51905">
    <property type="entry name" value="FAD/NAD(P)-binding domain"/>
    <property type="match status" value="1"/>
</dbReference>
<keyword evidence="7" id="KW-1185">Reference proteome</keyword>
<feature type="domain" description="FAD-binding" evidence="5">
    <location>
        <begin position="30"/>
        <end position="399"/>
    </location>
</feature>
<proteinExistence type="predicted"/>
<dbReference type="PaxDb" id="2903-EOD13488"/>
<dbReference type="Gene3D" id="3.50.50.60">
    <property type="entry name" value="FAD/NAD(P)-binding domain"/>
    <property type="match status" value="1"/>
</dbReference>
<evidence type="ECO:0000256" key="1">
    <source>
        <dbReference type="ARBA" id="ARBA00001974"/>
    </source>
</evidence>
<dbReference type="PRINTS" id="PR00420">
    <property type="entry name" value="RNGMNOXGNASE"/>
</dbReference>
<dbReference type="Gene3D" id="3.40.30.120">
    <property type="match status" value="1"/>
</dbReference>
<name>A0A0D3IQF3_EMIH1</name>
<dbReference type="Proteomes" id="UP000013827">
    <property type="component" value="Unassembled WGS sequence"/>
</dbReference>
<evidence type="ECO:0000313" key="6">
    <source>
        <dbReference type="EnsemblProtists" id="EOD13488"/>
    </source>
</evidence>
<dbReference type="GeneID" id="17259624"/>
<dbReference type="RefSeq" id="XP_005765917.1">
    <property type="nucleotide sequence ID" value="XM_005765860.1"/>
</dbReference>
<reference evidence="6" key="2">
    <citation type="submission" date="2024-10" db="UniProtKB">
        <authorList>
            <consortium name="EnsemblProtists"/>
        </authorList>
    </citation>
    <scope>IDENTIFICATION</scope>
</reference>
<feature type="transmembrane region" description="Helical" evidence="4">
    <location>
        <begin position="658"/>
        <end position="676"/>
    </location>
</feature>
<dbReference type="HOGENOM" id="CLU_009665_20_3_1"/>
<evidence type="ECO:0000313" key="7">
    <source>
        <dbReference type="Proteomes" id="UP000013827"/>
    </source>
</evidence>
<dbReference type="InterPro" id="IPR036188">
    <property type="entry name" value="FAD/NAD-bd_sf"/>
</dbReference>
<dbReference type="Pfam" id="PF01494">
    <property type="entry name" value="FAD_binding_3"/>
    <property type="match status" value="1"/>
</dbReference>
<accession>A0A0D3IQF3</accession>
<comment type="cofactor">
    <cofactor evidence="1">
        <name>FAD</name>
        <dbReference type="ChEBI" id="CHEBI:57692"/>
    </cofactor>
</comment>
<dbReference type="PANTHER" id="PTHR43004:SF19">
    <property type="entry name" value="BINDING MONOOXYGENASE, PUTATIVE (JCVI)-RELATED"/>
    <property type="match status" value="1"/>
</dbReference>
<evidence type="ECO:0000256" key="4">
    <source>
        <dbReference type="SAM" id="Phobius"/>
    </source>
</evidence>
<dbReference type="AlphaFoldDB" id="A0A0D3IQF3"/>